<dbReference type="GO" id="GO:0160151">
    <property type="term" value="F:tRNA pseudouridine(32) synthase activity"/>
    <property type="evidence" value="ECO:0007669"/>
    <property type="project" value="UniProtKB-EC"/>
</dbReference>
<evidence type="ECO:0000256" key="2">
    <source>
        <dbReference type="ARBA" id="ARBA00022552"/>
    </source>
</evidence>
<comment type="function">
    <text evidence="7">Dual specificity enzyme that catalyzes the synthesis of pseudouridine from uracil-746 in 23S ribosomal RNA and from uracil-32 in the anticodon stem and loop of transfer RNAs.</text>
</comment>
<dbReference type="InterPro" id="IPR050188">
    <property type="entry name" value="RluA_PseudoU_synthase"/>
</dbReference>
<evidence type="ECO:0000259" key="10">
    <source>
        <dbReference type="Pfam" id="PF00849"/>
    </source>
</evidence>
<dbReference type="GO" id="GO:0000455">
    <property type="term" value="P:enzyme-directed rRNA pseudouridine synthesis"/>
    <property type="evidence" value="ECO:0007669"/>
    <property type="project" value="TreeGrafter"/>
</dbReference>
<dbReference type="FunFam" id="3.30.2350.10:FF:000005">
    <property type="entry name" value="Pseudouridine synthase"/>
    <property type="match status" value="1"/>
</dbReference>
<comment type="catalytic activity">
    <reaction evidence="5">
        <text>uridine(32) in tRNA = pseudouridine(32) in tRNA</text>
        <dbReference type="Rhea" id="RHEA:42544"/>
        <dbReference type="Rhea" id="RHEA-COMP:10107"/>
        <dbReference type="Rhea" id="RHEA-COMP:10108"/>
        <dbReference type="ChEBI" id="CHEBI:65314"/>
        <dbReference type="ChEBI" id="CHEBI:65315"/>
        <dbReference type="EC" id="5.4.99.28"/>
    </reaction>
</comment>
<accession>A0AA42BM81</accession>
<sequence>MAILNYQPPMTPYLDFLYQDEHVIVVNKPAGILSVRGRAANHQDSIQKRINDVFPEARIVHRLDMATSGILVLAMHKSANQHLSNQFAERKTQKRYFARVLGLVKDDEGECNEPLIVDWPNRPKQKVCYETGKRALTRYTVLQRDDYSTLVELKPVTGRSHQLRVHMLSLGHPILGDRLYSEEHTRQHVNRLHLHAAELGFYHPATEQWMSFTQAHPFSSEPNRP</sequence>
<dbReference type="InterPro" id="IPR020103">
    <property type="entry name" value="PsdUridine_synth_cat_dom_sf"/>
</dbReference>
<reference evidence="11" key="1">
    <citation type="submission" date="2022-07" db="EMBL/GenBank/DDBJ databases">
        <title>Characterization of the Novel Bacterium Alteromonas immobilis LMIT006 and Alteromonas gregis LMIT007.</title>
        <authorList>
            <person name="Lin X."/>
        </authorList>
    </citation>
    <scope>NUCLEOTIDE SEQUENCE</scope>
    <source>
        <strain evidence="11">LMIT007</strain>
    </source>
</reference>
<gene>
    <name evidence="11" type="ORF">NLF92_05235</name>
</gene>
<dbReference type="NCBIfam" id="TIGR00005">
    <property type="entry name" value="rluA_subfam"/>
    <property type="match status" value="1"/>
</dbReference>
<evidence type="ECO:0000313" key="12">
    <source>
        <dbReference type="Proteomes" id="UP001165413"/>
    </source>
</evidence>
<protein>
    <recommendedName>
        <fullName evidence="9">Pseudouridine synthase</fullName>
        <ecNumber evidence="9">5.4.99.-</ecNumber>
    </recommendedName>
</protein>
<keyword evidence="3" id="KW-0819">tRNA processing</keyword>
<comment type="catalytic activity">
    <reaction evidence="9">
        <text>a uridine in RNA = a pseudouridine in RNA</text>
        <dbReference type="Rhea" id="RHEA:48348"/>
        <dbReference type="Rhea" id="RHEA-COMP:12068"/>
        <dbReference type="Rhea" id="RHEA-COMP:12069"/>
        <dbReference type="ChEBI" id="CHEBI:65314"/>
        <dbReference type="ChEBI" id="CHEBI:65315"/>
    </reaction>
</comment>
<keyword evidence="4 9" id="KW-0413">Isomerase</keyword>
<organism evidence="11 12">
    <name type="scientific">Opacimonas viscosa</name>
    <dbReference type="NCBI Taxonomy" id="2961944"/>
    <lineage>
        <taxon>Bacteria</taxon>
        <taxon>Pseudomonadati</taxon>
        <taxon>Pseudomonadota</taxon>
        <taxon>Gammaproteobacteria</taxon>
        <taxon>Alteromonadales</taxon>
        <taxon>Alteromonadaceae</taxon>
        <taxon>Opacimonas</taxon>
    </lineage>
</organism>
<evidence type="ECO:0000256" key="8">
    <source>
        <dbReference type="PIRSR" id="PIRSR606225-1"/>
    </source>
</evidence>
<keyword evidence="2" id="KW-0698">rRNA processing</keyword>
<dbReference type="InterPro" id="IPR006224">
    <property type="entry name" value="PsdUridine_synth_RluA-like_CS"/>
</dbReference>
<dbReference type="CDD" id="cd02869">
    <property type="entry name" value="PseudoU_synth_RluA_like"/>
    <property type="match status" value="1"/>
</dbReference>
<comment type="function">
    <text evidence="9">Responsible for synthesis of pseudouridine from uracil.</text>
</comment>
<dbReference type="Pfam" id="PF00849">
    <property type="entry name" value="PseudoU_synth_2"/>
    <property type="match status" value="1"/>
</dbReference>
<evidence type="ECO:0000256" key="3">
    <source>
        <dbReference type="ARBA" id="ARBA00022694"/>
    </source>
</evidence>
<keyword evidence="12" id="KW-1185">Reference proteome</keyword>
<dbReference type="Gene3D" id="3.30.2350.10">
    <property type="entry name" value="Pseudouridine synthase"/>
    <property type="match status" value="1"/>
</dbReference>
<evidence type="ECO:0000256" key="4">
    <source>
        <dbReference type="ARBA" id="ARBA00023235"/>
    </source>
</evidence>
<dbReference type="SUPFAM" id="SSF55120">
    <property type="entry name" value="Pseudouridine synthase"/>
    <property type="match status" value="1"/>
</dbReference>
<dbReference type="RefSeq" id="WP_254099557.1">
    <property type="nucleotide sequence ID" value="NZ_JANATA010000006.1"/>
</dbReference>
<evidence type="ECO:0000313" key="11">
    <source>
        <dbReference type="EMBL" id="MCP3428347.1"/>
    </source>
</evidence>
<dbReference type="EC" id="5.4.99.-" evidence="9"/>
<dbReference type="PANTHER" id="PTHR21600:SF91">
    <property type="entry name" value="DUAL-SPECIFICITY RNA PSEUDOURIDINE SYNTHASE RLUA"/>
    <property type="match status" value="1"/>
</dbReference>
<dbReference type="EMBL" id="JANATA010000006">
    <property type="protein sequence ID" value="MCP3428347.1"/>
    <property type="molecule type" value="Genomic_DNA"/>
</dbReference>
<comment type="similarity">
    <text evidence="1 9">Belongs to the pseudouridine synthase RluA family.</text>
</comment>
<dbReference type="InterPro" id="IPR006225">
    <property type="entry name" value="PsdUridine_synth_RluC/D"/>
</dbReference>
<dbReference type="InterPro" id="IPR006145">
    <property type="entry name" value="PsdUridine_synth_RsuA/RluA"/>
</dbReference>
<evidence type="ECO:0000256" key="6">
    <source>
        <dbReference type="ARBA" id="ARBA00036916"/>
    </source>
</evidence>
<feature type="active site" evidence="8">
    <location>
        <position position="64"/>
    </location>
</feature>
<comment type="caution">
    <text evidence="11">The sequence shown here is derived from an EMBL/GenBank/DDBJ whole genome shotgun (WGS) entry which is preliminary data.</text>
</comment>
<evidence type="ECO:0000256" key="1">
    <source>
        <dbReference type="ARBA" id="ARBA00010876"/>
    </source>
</evidence>
<dbReference type="Proteomes" id="UP001165413">
    <property type="component" value="Unassembled WGS sequence"/>
</dbReference>
<feature type="domain" description="Pseudouridine synthase RsuA/RluA-like" evidence="10">
    <location>
        <begin position="22"/>
        <end position="168"/>
    </location>
</feature>
<evidence type="ECO:0000256" key="5">
    <source>
        <dbReference type="ARBA" id="ARBA00036184"/>
    </source>
</evidence>
<dbReference type="AlphaFoldDB" id="A0AA42BM81"/>
<proteinExistence type="inferred from homology"/>
<dbReference type="GO" id="GO:0160142">
    <property type="term" value="F:23S rRNA pseudouridine(746) synthase activity"/>
    <property type="evidence" value="ECO:0007669"/>
    <property type="project" value="UniProtKB-EC"/>
</dbReference>
<name>A0AA42BM81_9ALTE</name>
<dbReference type="PROSITE" id="PS01129">
    <property type="entry name" value="PSI_RLU"/>
    <property type="match status" value="1"/>
</dbReference>
<dbReference type="PANTHER" id="PTHR21600">
    <property type="entry name" value="MITOCHONDRIAL RNA PSEUDOURIDINE SYNTHASE"/>
    <property type="match status" value="1"/>
</dbReference>
<dbReference type="GO" id="GO:0003723">
    <property type="term" value="F:RNA binding"/>
    <property type="evidence" value="ECO:0007669"/>
    <property type="project" value="InterPro"/>
</dbReference>
<evidence type="ECO:0000256" key="9">
    <source>
        <dbReference type="RuleBase" id="RU362028"/>
    </source>
</evidence>
<dbReference type="GO" id="GO:0008033">
    <property type="term" value="P:tRNA processing"/>
    <property type="evidence" value="ECO:0007669"/>
    <property type="project" value="UniProtKB-KW"/>
</dbReference>
<comment type="catalytic activity">
    <reaction evidence="6">
        <text>uridine(746) in 23S rRNA = pseudouridine(746) in 23S rRNA</text>
        <dbReference type="Rhea" id="RHEA:42548"/>
        <dbReference type="Rhea" id="RHEA-COMP:10109"/>
        <dbReference type="Rhea" id="RHEA-COMP:10110"/>
        <dbReference type="ChEBI" id="CHEBI:65314"/>
        <dbReference type="ChEBI" id="CHEBI:65315"/>
        <dbReference type="EC" id="5.4.99.29"/>
    </reaction>
</comment>
<evidence type="ECO:0000256" key="7">
    <source>
        <dbReference type="ARBA" id="ARBA00037305"/>
    </source>
</evidence>